<feature type="compositionally biased region" description="Basic and acidic residues" evidence="1">
    <location>
        <begin position="216"/>
        <end position="228"/>
    </location>
</feature>
<gene>
    <name evidence="3" type="ORF">M404DRAFT_145967</name>
</gene>
<name>A0A0C3J2D0_PISTI</name>
<feature type="compositionally biased region" description="Basic and acidic residues" evidence="1">
    <location>
        <begin position="115"/>
        <end position="137"/>
    </location>
</feature>
<accession>A0A0C3J2D0</accession>
<organism evidence="3 4">
    <name type="scientific">Pisolithus tinctorius Marx 270</name>
    <dbReference type="NCBI Taxonomy" id="870435"/>
    <lineage>
        <taxon>Eukaryota</taxon>
        <taxon>Fungi</taxon>
        <taxon>Dikarya</taxon>
        <taxon>Basidiomycota</taxon>
        <taxon>Agaricomycotina</taxon>
        <taxon>Agaricomycetes</taxon>
        <taxon>Agaricomycetidae</taxon>
        <taxon>Boletales</taxon>
        <taxon>Sclerodermatineae</taxon>
        <taxon>Pisolithaceae</taxon>
        <taxon>Pisolithus</taxon>
    </lineage>
</organism>
<feature type="compositionally biased region" description="Basic and acidic residues" evidence="1">
    <location>
        <begin position="180"/>
        <end position="193"/>
    </location>
</feature>
<evidence type="ECO:0000313" key="3">
    <source>
        <dbReference type="EMBL" id="KIO03233.1"/>
    </source>
</evidence>
<evidence type="ECO:0000259" key="2">
    <source>
        <dbReference type="Pfam" id="PF12572"/>
    </source>
</evidence>
<dbReference type="Pfam" id="PF12572">
    <property type="entry name" value="DUF3752"/>
    <property type="match status" value="1"/>
</dbReference>
<feature type="compositionally biased region" description="Acidic residues" evidence="1">
    <location>
        <begin position="21"/>
        <end position="30"/>
    </location>
</feature>
<dbReference type="HOGENOM" id="CLU_067132_0_1_1"/>
<dbReference type="PANTHER" id="PTHR46370:SF1">
    <property type="entry name" value="GPALPP MOTIFS-CONTAINING PROTEIN 1"/>
    <property type="match status" value="1"/>
</dbReference>
<dbReference type="PANTHER" id="PTHR46370">
    <property type="entry name" value="GPALPP MOTIFS-CONTAINING PROTEIN 1"/>
    <property type="match status" value="1"/>
</dbReference>
<dbReference type="OrthoDB" id="73491at2759"/>
<proteinExistence type="predicted"/>
<dbReference type="InterPro" id="IPR022226">
    <property type="entry name" value="DUF3752"/>
</dbReference>
<feature type="domain" description="DUF3752" evidence="2">
    <location>
        <begin position="141"/>
        <end position="292"/>
    </location>
</feature>
<dbReference type="InterPro" id="IPR046331">
    <property type="entry name" value="GPAM1-like"/>
</dbReference>
<dbReference type="AlphaFoldDB" id="A0A0C3J2D0"/>
<dbReference type="EMBL" id="KN831977">
    <property type="protein sequence ID" value="KIO03233.1"/>
    <property type="molecule type" value="Genomic_DNA"/>
</dbReference>
<sequence>MSESIGPQIPSHLLPTVSATADDDSDEDDYMPALPPDLTTARTKTGPSLPPKVYGPAFPTVGPSETKTRAGPSCYSDYSDGDSDSEVGPRPPPAHFTSANAPNEGNSAVEEFLEREERRRKNVEEAKKPKKLEREEWMLVPPKSGDLLTSLDPTKLKARQFGRSSGQGRDVDSSLWTETPAERQQRLADEVSGRKRKAANAEPVEDPEDARKKKKRDEEIRRGVEEHTRRVRGAALVNSHMEREAQKKGDAGEEPAAIWDHSRDMSVGGRLMDEKQRKQMLREARALGDRFGTGKSGGFL</sequence>
<dbReference type="InParanoid" id="A0A0C3J2D0"/>
<evidence type="ECO:0000313" key="4">
    <source>
        <dbReference type="Proteomes" id="UP000054217"/>
    </source>
</evidence>
<feature type="compositionally biased region" description="Polar residues" evidence="1">
    <location>
        <begin position="97"/>
        <end position="106"/>
    </location>
</feature>
<feature type="compositionally biased region" description="Basic and acidic residues" evidence="1">
    <location>
        <begin position="240"/>
        <end position="251"/>
    </location>
</feature>
<reference evidence="4" key="2">
    <citation type="submission" date="2015-01" db="EMBL/GenBank/DDBJ databases">
        <title>Evolutionary Origins and Diversification of the Mycorrhizal Mutualists.</title>
        <authorList>
            <consortium name="DOE Joint Genome Institute"/>
            <consortium name="Mycorrhizal Genomics Consortium"/>
            <person name="Kohler A."/>
            <person name="Kuo A."/>
            <person name="Nagy L.G."/>
            <person name="Floudas D."/>
            <person name="Copeland A."/>
            <person name="Barry K.W."/>
            <person name="Cichocki N."/>
            <person name="Veneault-Fourrey C."/>
            <person name="LaButti K."/>
            <person name="Lindquist E.A."/>
            <person name="Lipzen A."/>
            <person name="Lundell T."/>
            <person name="Morin E."/>
            <person name="Murat C."/>
            <person name="Riley R."/>
            <person name="Ohm R."/>
            <person name="Sun H."/>
            <person name="Tunlid A."/>
            <person name="Henrissat B."/>
            <person name="Grigoriev I.V."/>
            <person name="Hibbett D.S."/>
            <person name="Martin F."/>
        </authorList>
    </citation>
    <scope>NUCLEOTIDE SEQUENCE [LARGE SCALE GENOMIC DNA]</scope>
    <source>
        <strain evidence="4">Marx 270</strain>
    </source>
</reference>
<keyword evidence="4" id="KW-1185">Reference proteome</keyword>
<feature type="region of interest" description="Disordered" evidence="1">
    <location>
        <begin position="1"/>
        <end position="278"/>
    </location>
</feature>
<reference evidence="3 4" key="1">
    <citation type="submission" date="2014-04" db="EMBL/GenBank/DDBJ databases">
        <authorList>
            <consortium name="DOE Joint Genome Institute"/>
            <person name="Kuo A."/>
            <person name="Kohler A."/>
            <person name="Costa M.D."/>
            <person name="Nagy L.G."/>
            <person name="Floudas D."/>
            <person name="Copeland A."/>
            <person name="Barry K.W."/>
            <person name="Cichocki N."/>
            <person name="Veneault-Fourrey C."/>
            <person name="LaButti K."/>
            <person name="Lindquist E.A."/>
            <person name="Lipzen A."/>
            <person name="Lundell T."/>
            <person name="Morin E."/>
            <person name="Murat C."/>
            <person name="Sun H."/>
            <person name="Tunlid A."/>
            <person name="Henrissat B."/>
            <person name="Grigoriev I.V."/>
            <person name="Hibbett D.S."/>
            <person name="Martin F."/>
            <person name="Nordberg H.P."/>
            <person name="Cantor M.N."/>
            <person name="Hua S.X."/>
        </authorList>
    </citation>
    <scope>NUCLEOTIDE SEQUENCE [LARGE SCALE GENOMIC DNA]</scope>
    <source>
        <strain evidence="3 4">Marx 270</strain>
    </source>
</reference>
<protein>
    <recommendedName>
        <fullName evidence="2">DUF3752 domain-containing protein</fullName>
    </recommendedName>
</protein>
<evidence type="ECO:0000256" key="1">
    <source>
        <dbReference type="SAM" id="MobiDB-lite"/>
    </source>
</evidence>
<dbReference type="Proteomes" id="UP000054217">
    <property type="component" value="Unassembled WGS sequence"/>
</dbReference>